<organism evidence="3 4">
    <name type="scientific">Acanthamoeba castellanii (strain ATCC 30010 / Neff)</name>
    <dbReference type="NCBI Taxonomy" id="1257118"/>
    <lineage>
        <taxon>Eukaryota</taxon>
        <taxon>Amoebozoa</taxon>
        <taxon>Discosea</taxon>
        <taxon>Longamoebia</taxon>
        <taxon>Centramoebida</taxon>
        <taxon>Acanthamoebidae</taxon>
        <taxon>Acanthamoeba</taxon>
    </lineage>
</organism>
<evidence type="ECO:0000259" key="2">
    <source>
        <dbReference type="PROSITE" id="PS50238"/>
    </source>
</evidence>
<name>L8H7D8_ACACF</name>
<proteinExistence type="predicted"/>
<evidence type="ECO:0000313" key="4">
    <source>
        <dbReference type="Proteomes" id="UP000011083"/>
    </source>
</evidence>
<dbReference type="EMBL" id="KB007908">
    <property type="protein sequence ID" value="ELR21132.1"/>
    <property type="molecule type" value="Genomic_DNA"/>
</dbReference>
<dbReference type="AlphaFoldDB" id="L8H7D8"/>
<dbReference type="Proteomes" id="UP000011083">
    <property type="component" value="Unassembled WGS sequence"/>
</dbReference>
<reference evidence="3 4" key="1">
    <citation type="journal article" date="2013" name="Genome Biol.">
        <title>Genome of Acanthamoeba castellanii highlights extensive lateral gene transfer and early evolution of tyrosine kinase signaling.</title>
        <authorList>
            <person name="Clarke M."/>
            <person name="Lohan A.J."/>
            <person name="Liu B."/>
            <person name="Lagkouvardos I."/>
            <person name="Roy S."/>
            <person name="Zafar N."/>
            <person name="Bertelli C."/>
            <person name="Schilde C."/>
            <person name="Kianianmomeni A."/>
            <person name="Burglin T.R."/>
            <person name="Frech C."/>
            <person name="Turcotte B."/>
            <person name="Kopec K.O."/>
            <person name="Synnott J.M."/>
            <person name="Choo C."/>
            <person name="Paponov I."/>
            <person name="Finkler A."/>
            <person name="Soon Heng Tan C."/>
            <person name="Hutchins A.P."/>
            <person name="Weinmeier T."/>
            <person name="Rattei T."/>
            <person name="Chu J.S."/>
            <person name="Gimenez G."/>
            <person name="Irimia M."/>
            <person name="Rigden D.J."/>
            <person name="Fitzpatrick D.A."/>
            <person name="Lorenzo-Morales J."/>
            <person name="Bateman A."/>
            <person name="Chiu C.H."/>
            <person name="Tang P."/>
            <person name="Hegemann P."/>
            <person name="Fromm H."/>
            <person name="Raoult D."/>
            <person name="Greub G."/>
            <person name="Miranda-Saavedra D."/>
            <person name="Chen N."/>
            <person name="Nash P."/>
            <person name="Ginger M.L."/>
            <person name="Horn M."/>
            <person name="Schaap P."/>
            <person name="Caler L."/>
            <person name="Loftus B."/>
        </authorList>
    </citation>
    <scope>NUCLEOTIDE SEQUENCE [LARGE SCALE GENOMIC DNA]</scope>
    <source>
        <strain evidence="3 4">Neff</strain>
    </source>
</reference>
<dbReference type="STRING" id="1257118.L8H7D8"/>
<dbReference type="GeneID" id="14922010"/>
<dbReference type="PROSITE" id="PS50238">
    <property type="entry name" value="RHOGAP"/>
    <property type="match status" value="1"/>
</dbReference>
<dbReference type="PANTHER" id="PTHR45876">
    <property type="entry name" value="FI04035P"/>
    <property type="match status" value="1"/>
</dbReference>
<evidence type="ECO:0000313" key="3">
    <source>
        <dbReference type="EMBL" id="ELR21132.1"/>
    </source>
</evidence>
<feature type="domain" description="Rho-GAP" evidence="2">
    <location>
        <begin position="1"/>
        <end position="176"/>
    </location>
</feature>
<keyword evidence="4" id="KW-1185">Reference proteome</keyword>
<dbReference type="RefSeq" id="XP_004344875.1">
    <property type="nucleotide sequence ID" value="XM_004344825.1"/>
</dbReference>
<sequence length="206" mass="23024">MATPDARVPKVMEVLIDAMMNLRATETEGIFRVPTSLTELEMLRKQFNSGDYACAAMRDAHLPACLLKLWLRDLSEALIPDYYYTNALYCDTVEDRQRLLKSLPEENQNVIVRLFELVYTLSKHSAVTKMDLNNLAMVFSPCFLRCPAMDPLVVMENLPREGMFVRGSFGDYCKARDALAAATAAAAAGEQENKEAADQEASKVEA</sequence>
<keyword evidence="1" id="KW-0343">GTPase activation</keyword>
<dbReference type="OMA" id="QSITHYE"/>
<dbReference type="SUPFAM" id="SSF48350">
    <property type="entry name" value="GTPase activation domain, GAP"/>
    <property type="match status" value="1"/>
</dbReference>
<evidence type="ECO:0000256" key="1">
    <source>
        <dbReference type="ARBA" id="ARBA00022468"/>
    </source>
</evidence>
<dbReference type="InterPro" id="IPR008936">
    <property type="entry name" value="Rho_GTPase_activation_prot"/>
</dbReference>
<gene>
    <name evidence="3" type="ORF">ACA1_283290</name>
</gene>
<dbReference type="VEuPathDB" id="AmoebaDB:ACA1_283290"/>
<dbReference type="KEGG" id="acan:ACA1_283290"/>
<dbReference type="SMART" id="SM00324">
    <property type="entry name" value="RhoGAP"/>
    <property type="match status" value="1"/>
</dbReference>
<dbReference type="GO" id="GO:0007165">
    <property type="term" value="P:signal transduction"/>
    <property type="evidence" value="ECO:0007669"/>
    <property type="project" value="InterPro"/>
</dbReference>
<dbReference type="GO" id="GO:0005096">
    <property type="term" value="F:GTPase activator activity"/>
    <property type="evidence" value="ECO:0007669"/>
    <property type="project" value="UniProtKB-KW"/>
</dbReference>
<dbReference type="GO" id="GO:0005737">
    <property type="term" value="C:cytoplasm"/>
    <property type="evidence" value="ECO:0007669"/>
    <property type="project" value="TreeGrafter"/>
</dbReference>
<accession>L8H7D8</accession>
<dbReference type="Pfam" id="PF00620">
    <property type="entry name" value="RhoGAP"/>
    <property type="match status" value="1"/>
</dbReference>
<dbReference type="PANTHER" id="PTHR45876:SF8">
    <property type="entry name" value="FI04035P"/>
    <property type="match status" value="1"/>
</dbReference>
<protein>
    <submittedName>
        <fullName evidence="3">RhoGAP domain containing protein</fullName>
    </submittedName>
</protein>
<dbReference type="InterPro" id="IPR000198">
    <property type="entry name" value="RhoGAP_dom"/>
</dbReference>
<dbReference type="OrthoDB" id="437889at2759"/>
<dbReference type="Gene3D" id="1.10.555.10">
    <property type="entry name" value="Rho GTPase activation protein"/>
    <property type="match status" value="1"/>
</dbReference>